<comment type="caution">
    <text evidence="1">The sequence shown here is derived from an EMBL/GenBank/DDBJ whole genome shotgun (WGS) entry which is preliminary data.</text>
</comment>
<reference evidence="2" key="1">
    <citation type="journal article" date="2019" name="Nat. Commun.">
        <title>The genome of broomcorn millet.</title>
        <authorList>
            <person name="Zou C."/>
            <person name="Miki D."/>
            <person name="Li D."/>
            <person name="Tang Q."/>
            <person name="Xiao L."/>
            <person name="Rajput S."/>
            <person name="Deng P."/>
            <person name="Jia W."/>
            <person name="Huang R."/>
            <person name="Zhang M."/>
            <person name="Sun Y."/>
            <person name="Hu J."/>
            <person name="Fu X."/>
            <person name="Schnable P.S."/>
            <person name="Li F."/>
            <person name="Zhang H."/>
            <person name="Feng B."/>
            <person name="Zhu X."/>
            <person name="Liu R."/>
            <person name="Schnable J.C."/>
            <person name="Zhu J.-K."/>
            <person name="Zhang H."/>
        </authorList>
    </citation>
    <scope>NUCLEOTIDE SEQUENCE [LARGE SCALE GENOMIC DNA]</scope>
</reference>
<accession>A0A3L6RCK7</accession>
<evidence type="ECO:0000313" key="1">
    <source>
        <dbReference type="EMBL" id="RLN00567.1"/>
    </source>
</evidence>
<keyword evidence="2" id="KW-1185">Reference proteome</keyword>
<dbReference type="EMBL" id="PQIB02000009">
    <property type="protein sequence ID" value="RLN00567.1"/>
    <property type="molecule type" value="Genomic_DNA"/>
</dbReference>
<organism evidence="1 2">
    <name type="scientific">Panicum miliaceum</name>
    <name type="common">Proso millet</name>
    <name type="synonym">Broomcorn millet</name>
    <dbReference type="NCBI Taxonomy" id="4540"/>
    <lineage>
        <taxon>Eukaryota</taxon>
        <taxon>Viridiplantae</taxon>
        <taxon>Streptophyta</taxon>
        <taxon>Embryophyta</taxon>
        <taxon>Tracheophyta</taxon>
        <taxon>Spermatophyta</taxon>
        <taxon>Magnoliopsida</taxon>
        <taxon>Liliopsida</taxon>
        <taxon>Poales</taxon>
        <taxon>Poaceae</taxon>
        <taxon>PACMAD clade</taxon>
        <taxon>Panicoideae</taxon>
        <taxon>Panicodae</taxon>
        <taxon>Paniceae</taxon>
        <taxon>Panicinae</taxon>
        <taxon>Panicum</taxon>
        <taxon>Panicum sect. Panicum</taxon>
    </lineage>
</organism>
<dbReference type="OrthoDB" id="666637at2759"/>
<proteinExistence type="predicted"/>
<protein>
    <submittedName>
        <fullName evidence="1">Mutator-like transposase</fullName>
    </submittedName>
</protein>
<sequence>MGSHWTRCQPQWAGIQVRSTYEAFIEQFDHLRPKHVTWEPYTQYAIHRRTGGLGISESYYKDREYWIMHKKLMFDVLVEDYAVHRVISSSAARFSLAD</sequence>
<name>A0A3L6RCK7_PANMI</name>
<evidence type="ECO:0000313" key="2">
    <source>
        <dbReference type="Proteomes" id="UP000275267"/>
    </source>
</evidence>
<dbReference type="Proteomes" id="UP000275267">
    <property type="component" value="Unassembled WGS sequence"/>
</dbReference>
<gene>
    <name evidence="1" type="ORF">C2845_PM06G23840</name>
</gene>
<dbReference type="AlphaFoldDB" id="A0A3L6RCK7"/>